<dbReference type="AlphaFoldDB" id="A0A4R9BGI7"/>
<feature type="compositionally biased region" description="Polar residues" evidence="1">
    <location>
        <begin position="1"/>
        <end position="12"/>
    </location>
</feature>
<comment type="caution">
    <text evidence="2">The sequence shown here is derived from an EMBL/GenBank/DDBJ whole genome shotgun (WGS) entry which is preliminary data.</text>
</comment>
<accession>A0A4R9BGI7</accession>
<sequence>MTEARNSAKQSTARARAREKAAEFRAKQDKLEQLATDYFVAADSLEGIETATHKEVAAVHDRAAKQSLVVRQRAATAIASMLELGTSRSEVADRLGVALREVKKTQESS</sequence>
<gene>
    <name evidence="2" type="ORF">E3T61_19830</name>
</gene>
<organism evidence="2 3">
    <name type="scientific">Cryobacterium lactosi</name>
    <dbReference type="NCBI Taxonomy" id="1259202"/>
    <lineage>
        <taxon>Bacteria</taxon>
        <taxon>Bacillati</taxon>
        <taxon>Actinomycetota</taxon>
        <taxon>Actinomycetes</taxon>
        <taxon>Micrococcales</taxon>
        <taxon>Microbacteriaceae</taxon>
        <taxon>Cryobacterium</taxon>
    </lineage>
</organism>
<keyword evidence="3" id="KW-1185">Reference proteome</keyword>
<protein>
    <submittedName>
        <fullName evidence="2">Uncharacterized protein</fullName>
    </submittedName>
</protein>
<evidence type="ECO:0000313" key="3">
    <source>
        <dbReference type="Proteomes" id="UP000298468"/>
    </source>
</evidence>
<dbReference type="EMBL" id="SOHM01000042">
    <property type="protein sequence ID" value="TFD84024.1"/>
    <property type="molecule type" value="Genomic_DNA"/>
</dbReference>
<proteinExistence type="predicted"/>
<reference evidence="2 3" key="1">
    <citation type="submission" date="2019-03" db="EMBL/GenBank/DDBJ databases">
        <title>Genomics of glacier-inhabiting Cryobacterium strains.</title>
        <authorList>
            <person name="Liu Q."/>
            <person name="Xin Y.-H."/>
        </authorList>
    </citation>
    <scope>NUCLEOTIDE SEQUENCE [LARGE SCALE GENOMIC DNA]</scope>
    <source>
        <strain evidence="2 3">Sr59</strain>
    </source>
</reference>
<evidence type="ECO:0000256" key="1">
    <source>
        <dbReference type="SAM" id="MobiDB-lite"/>
    </source>
</evidence>
<dbReference type="OrthoDB" id="5122607at2"/>
<dbReference type="RefSeq" id="WP_134642565.1">
    <property type="nucleotide sequence ID" value="NZ_SOHM01000042.1"/>
</dbReference>
<feature type="region of interest" description="Disordered" evidence="1">
    <location>
        <begin position="1"/>
        <end position="21"/>
    </location>
</feature>
<evidence type="ECO:0000313" key="2">
    <source>
        <dbReference type="EMBL" id="TFD84024.1"/>
    </source>
</evidence>
<dbReference type="Proteomes" id="UP000298468">
    <property type="component" value="Unassembled WGS sequence"/>
</dbReference>
<name>A0A4R9BGI7_9MICO</name>